<keyword evidence="1" id="KW-0808">Transferase</keyword>
<reference evidence="3 4" key="1">
    <citation type="submission" date="2015-10" db="EMBL/GenBank/DDBJ databases">
        <title>Draft genome sequence of Streptomyces pseudovenezuelae DSM 40212, type strain for the species Streptomyces pseudovenezuelae.</title>
        <authorList>
            <person name="Ruckert C."/>
            <person name="Winkler A."/>
            <person name="Kalinowski J."/>
            <person name="Kampfer P."/>
            <person name="Glaeser S."/>
        </authorList>
    </citation>
    <scope>NUCLEOTIDE SEQUENCE [LARGE SCALE GENOMIC DNA]</scope>
    <source>
        <strain evidence="3 4">DSM 40212</strain>
    </source>
</reference>
<dbReference type="RefSeq" id="WP_031058574.1">
    <property type="nucleotide sequence ID" value="NZ_JBIBHV010000003.1"/>
</dbReference>
<dbReference type="PANTHER" id="PTHR35526:SF3">
    <property type="entry name" value="ANTI-SIGMA-F FACTOR RSBW"/>
    <property type="match status" value="1"/>
</dbReference>
<dbReference type="AlphaFoldDB" id="A0A101N814"/>
<dbReference type="InterPro" id="IPR003594">
    <property type="entry name" value="HATPase_dom"/>
</dbReference>
<dbReference type="GO" id="GO:0004674">
    <property type="term" value="F:protein serine/threonine kinase activity"/>
    <property type="evidence" value="ECO:0007669"/>
    <property type="project" value="UniProtKB-KW"/>
</dbReference>
<keyword evidence="1" id="KW-0418">Kinase</keyword>
<keyword evidence="1" id="KW-0723">Serine/threonine-protein kinase</keyword>
<evidence type="ECO:0000313" key="3">
    <source>
        <dbReference type="EMBL" id="KUM88199.1"/>
    </source>
</evidence>
<organism evidence="3 4">
    <name type="scientific">Streptomyces pseudovenezuelae</name>
    <dbReference type="NCBI Taxonomy" id="67350"/>
    <lineage>
        <taxon>Bacteria</taxon>
        <taxon>Bacillati</taxon>
        <taxon>Actinomycetota</taxon>
        <taxon>Actinomycetes</taxon>
        <taxon>Kitasatosporales</taxon>
        <taxon>Streptomycetaceae</taxon>
        <taxon>Streptomyces</taxon>
        <taxon>Streptomyces aurantiacus group</taxon>
    </lineage>
</organism>
<dbReference type="InterPro" id="IPR036890">
    <property type="entry name" value="HATPase_C_sf"/>
</dbReference>
<dbReference type="SUPFAM" id="SSF55874">
    <property type="entry name" value="ATPase domain of HSP90 chaperone/DNA topoisomerase II/histidine kinase"/>
    <property type="match status" value="1"/>
</dbReference>
<comment type="caution">
    <text evidence="3">The sequence shown here is derived from an EMBL/GenBank/DDBJ whole genome shotgun (WGS) entry which is preliminary data.</text>
</comment>
<dbReference type="Pfam" id="PF13581">
    <property type="entry name" value="HATPase_c_2"/>
    <property type="match status" value="1"/>
</dbReference>
<evidence type="ECO:0000256" key="1">
    <source>
        <dbReference type="ARBA" id="ARBA00022527"/>
    </source>
</evidence>
<accession>A0A101N814</accession>
<name>A0A101N814_9ACTN</name>
<dbReference type="OrthoDB" id="4304137at2"/>
<dbReference type="EMBL" id="LMWM01000011">
    <property type="protein sequence ID" value="KUM88199.1"/>
    <property type="molecule type" value="Genomic_DNA"/>
</dbReference>
<protein>
    <submittedName>
        <fullName evidence="3">Regulator</fullName>
    </submittedName>
</protein>
<proteinExistence type="predicted"/>
<evidence type="ECO:0000313" key="4">
    <source>
        <dbReference type="Proteomes" id="UP000053039"/>
    </source>
</evidence>
<sequence length="166" mass="17292">MPNGSRAEDGDCTEGSGPLTQVGFALAGDDGCIARARHHAADFLAGLHDEHGRDVSASTVGTTQLVVTELVTNALKYAPGPVVMELRSTGSRVEIVVGDSNPTLPSVLPADPDRVGGHGLEIVRAVTQDLDIRPLAVGKRITARIALTGACGPQPHQQAWRGPRHA</sequence>
<gene>
    <name evidence="3" type="ORF">AQI94_14005</name>
</gene>
<dbReference type="Gene3D" id="3.30.565.10">
    <property type="entry name" value="Histidine kinase-like ATPase, C-terminal domain"/>
    <property type="match status" value="1"/>
</dbReference>
<feature type="domain" description="Histidine kinase/HSP90-like ATPase" evidence="2">
    <location>
        <begin position="50"/>
        <end position="144"/>
    </location>
</feature>
<dbReference type="Proteomes" id="UP000053039">
    <property type="component" value="Unassembled WGS sequence"/>
</dbReference>
<dbReference type="InterPro" id="IPR050267">
    <property type="entry name" value="Anti-sigma-factor_SerPK"/>
</dbReference>
<dbReference type="CDD" id="cd16936">
    <property type="entry name" value="HATPase_RsbW-like"/>
    <property type="match status" value="1"/>
</dbReference>
<dbReference type="PANTHER" id="PTHR35526">
    <property type="entry name" value="ANTI-SIGMA-F FACTOR RSBW-RELATED"/>
    <property type="match status" value="1"/>
</dbReference>
<evidence type="ECO:0000259" key="2">
    <source>
        <dbReference type="Pfam" id="PF13581"/>
    </source>
</evidence>